<dbReference type="InterPro" id="IPR006350">
    <property type="entry name" value="Intron_endoG1"/>
</dbReference>
<dbReference type="PROSITE" id="PS50164">
    <property type="entry name" value="GIY_YIG"/>
    <property type="match status" value="1"/>
</dbReference>
<dbReference type="OrthoDB" id="9789954at2"/>
<accession>H5Y583</accession>
<dbReference type="eggNOG" id="ENOG5033ACU">
    <property type="taxonomic scope" value="Bacteria"/>
</dbReference>
<dbReference type="EMBL" id="CM001441">
    <property type="protein sequence ID" value="EHQ90187.1"/>
    <property type="molecule type" value="Genomic_DNA"/>
</dbReference>
<dbReference type="Pfam" id="PF01541">
    <property type="entry name" value="GIY-YIG"/>
    <property type="match status" value="1"/>
</dbReference>
<dbReference type="InterPro" id="IPR000305">
    <property type="entry name" value="GIY-YIG_endonuc"/>
</dbReference>
<dbReference type="SUPFAM" id="SSF82771">
    <property type="entry name" value="GIY-YIG endonuclease"/>
    <property type="match status" value="1"/>
</dbReference>
<dbReference type="STRING" id="768710.DesyoDRAFT_3153"/>
<dbReference type="InterPro" id="IPR035901">
    <property type="entry name" value="GIY-YIG_endonuc_sf"/>
</dbReference>
<dbReference type="CDD" id="cd10437">
    <property type="entry name" value="GIY-YIG_HE_I-TevI_like"/>
    <property type="match status" value="1"/>
</dbReference>
<name>H5Y583_9FIRM</name>
<feature type="domain" description="GIY-YIG" evidence="1">
    <location>
        <begin position="1"/>
        <end position="87"/>
    </location>
</feature>
<dbReference type="Proteomes" id="UP000005104">
    <property type="component" value="Chromosome"/>
</dbReference>
<keyword evidence="2" id="KW-0540">Nuclease</keyword>
<dbReference type="Gene3D" id="3.40.1440.10">
    <property type="entry name" value="GIY-YIG endonuclease"/>
    <property type="match status" value="1"/>
</dbReference>
<proteinExistence type="predicted"/>
<gene>
    <name evidence="2" type="ORF">DesyoDRAFT_3153</name>
</gene>
<organism evidence="2 3">
    <name type="scientific">Desulfosporosinus youngiae DSM 17734</name>
    <dbReference type="NCBI Taxonomy" id="768710"/>
    <lineage>
        <taxon>Bacteria</taxon>
        <taxon>Bacillati</taxon>
        <taxon>Bacillota</taxon>
        <taxon>Clostridia</taxon>
        <taxon>Eubacteriales</taxon>
        <taxon>Desulfitobacteriaceae</taxon>
        <taxon>Desulfosporosinus</taxon>
    </lineage>
</organism>
<dbReference type="RefSeq" id="WP_007784468.1">
    <property type="nucleotide sequence ID" value="NZ_CM001441.1"/>
</dbReference>
<keyword evidence="2" id="KW-0378">Hydrolase</keyword>
<protein>
    <submittedName>
        <fullName evidence="2">Group I intron endonuclease</fullName>
    </submittedName>
</protein>
<dbReference type="NCBIfam" id="TIGR01453">
    <property type="entry name" value="grpIintron_endo"/>
    <property type="match status" value="1"/>
</dbReference>
<evidence type="ECO:0000313" key="2">
    <source>
        <dbReference type="EMBL" id="EHQ90187.1"/>
    </source>
</evidence>
<dbReference type="SMART" id="SM00465">
    <property type="entry name" value="GIYc"/>
    <property type="match status" value="1"/>
</dbReference>
<evidence type="ECO:0000259" key="1">
    <source>
        <dbReference type="PROSITE" id="PS50164"/>
    </source>
</evidence>
<evidence type="ECO:0000313" key="3">
    <source>
        <dbReference type="Proteomes" id="UP000005104"/>
    </source>
</evidence>
<dbReference type="GO" id="GO:0004519">
    <property type="term" value="F:endonuclease activity"/>
    <property type="evidence" value="ECO:0007669"/>
    <property type="project" value="UniProtKB-KW"/>
</dbReference>
<dbReference type="HOGENOM" id="CLU_1413169_0_0_9"/>
<sequence length="192" mass="22650">MIGVYQITNNINNKVYIGRSNDIERRWKDHIRQLNKGTHNNQGLQNDWNKYGEGNFAFEIIKLCDEKELKYEELDQIFTAWHELYNVPSIKDNIVYLVSNYLKSLNADFEIDHKSSDCANKQPLNFNVFALSNEEELYLSLRNKDFIKSEEDEDKYKKSSDIKQDYVLSKDGDLIEVEYGHSEDGRICYDIN</sequence>
<dbReference type="AlphaFoldDB" id="H5Y583"/>
<keyword evidence="2" id="KW-0255">Endonuclease</keyword>
<keyword evidence="3" id="KW-1185">Reference proteome</keyword>
<reference evidence="2 3" key="1">
    <citation type="submission" date="2011-11" db="EMBL/GenBank/DDBJ databases">
        <title>The Noncontiguous Finished genome of Desulfosporosinus youngiae DSM 17734.</title>
        <authorList>
            <consortium name="US DOE Joint Genome Institute (JGI-PGF)"/>
            <person name="Lucas S."/>
            <person name="Han J."/>
            <person name="Lapidus A."/>
            <person name="Cheng J.-F."/>
            <person name="Goodwin L."/>
            <person name="Pitluck S."/>
            <person name="Peters L."/>
            <person name="Ovchinnikova G."/>
            <person name="Lu M."/>
            <person name="Land M.L."/>
            <person name="Hauser L."/>
            <person name="Pester M."/>
            <person name="Spring S."/>
            <person name="Ollivier B."/>
            <person name="Rattei T."/>
            <person name="Klenk H.-P."/>
            <person name="Wagner M."/>
            <person name="Loy A."/>
            <person name="Woyke T.J."/>
        </authorList>
    </citation>
    <scope>NUCLEOTIDE SEQUENCE [LARGE SCALE GENOMIC DNA]</scope>
    <source>
        <strain evidence="2 3">DSM 17734</strain>
    </source>
</reference>